<feature type="domain" description="Transglutaminase-like" evidence="1">
    <location>
        <begin position="173"/>
        <end position="242"/>
    </location>
</feature>
<dbReference type="RefSeq" id="WP_309392835.1">
    <property type="nucleotide sequence ID" value="NZ_JADBEO010000030.1"/>
</dbReference>
<dbReference type="Proteomes" id="UP001181622">
    <property type="component" value="Unassembled WGS sequence"/>
</dbReference>
<dbReference type="InterPro" id="IPR002931">
    <property type="entry name" value="Transglutaminase-like"/>
</dbReference>
<reference evidence="2" key="1">
    <citation type="submission" date="2020-10" db="EMBL/GenBank/DDBJ databases">
        <authorList>
            <person name="Abbas A."/>
            <person name="Razzaq R."/>
            <person name="Waqas M."/>
            <person name="Abbas N."/>
            <person name="Nielsen T.K."/>
            <person name="Hansen L.H."/>
            <person name="Hussain S."/>
            <person name="Shahid M."/>
        </authorList>
    </citation>
    <scope>NUCLEOTIDE SEQUENCE</scope>
    <source>
        <strain evidence="2">S14</strain>
    </source>
</reference>
<dbReference type="Pfam" id="PF08379">
    <property type="entry name" value="Bact_transglu_N"/>
    <property type="match status" value="1"/>
</dbReference>
<evidence type="ECO:0000313" key="3">
    <source>
        <dbReference type="Proteomes" id="UP001181622"/>
    </source>
</evidence>
<dbReference type="SUPFAM" id="SSF54001">
    <property type="entry name" value="Cysteine proteinases"/>
    <property type="match status" value="1"/>
</dbReference>
<dbReference type="InterPro" id="IPR013589">
    <property type="entry name" value="Bac_transglu_N"/>
</dbReference>
<evidence type="ECO:0000313" key="2">
    <source>
        <dbReference type="EMBL" id="MDR4307687.1"/>
    </source>
</evidence>
<dbReference type="PANTHER" id="PTHR33490">
    <property type="entry name" value="BLR5614 PROTEIN-RELATED"/>
    <property type="match status" value="1"/>
</dbReference>
<accession>A0ABU1DHW7</accession>
<organism evidence="2 3">
    <name type="scientific">Chelatococcus sambhunathii</name>
    <dbReference type="NCBI Taxonomy" id="363953"/>
    <lineage>
        <taxon>Bacteria</taxon>
        <taxon>Pseudomonadati</taxon>
        <taxon>Pseudomonadota</taxon>
        <taxon>Alphaproteobacteria</taxon>
        <taxon>Hyphomicrobiales</taxon>
        <taxon>Chelatococcaceae</taxon>
        <taxon>Chelatococcus</taxon>
    </lineage>
</organism>
<dbReference type="EMBL" id="JADBEO010000030">
    <property type="protein sequence ID" value="MDR4307687.1"/>
    <property type="molecule type" value="Genomic_DNA"/>
</dbReference>
<name>A0ABU1DHW7_9HYPH</name>
<protein>
    <submittedName>
        <fullName evidence="2">Transglutaminase family protein</fullName>
    </submittedName>
</protein>
<gene>
    <name evidence="2" type="ORF">IHQ68_13775</name>
</gene>
<keyword evidence="3" id="KW-1185">Reference proteome</keyword>
<dbReference type="SMART" id="SM00460">
    <property type="entry name" value="TGc"/>
    <property type="match status" value="1"/>
</dbReference>
<evidence type="ECO:0000259" key="1">
    <source>
        <dbReference type="SMART" id="SM00460"/>
    </source>
</evidence>
<sequence>MDALRIRHRTAYRYRRPVSLQPHRLVMRPRESRELRLVAFDIRITPAASLAWSYDVSGNAVATATFRDPTNALMIESVADIELDAPAWPVFDIAASAILYPFAYSDDERADLGSSTLNQHLDPQGRLRDWARGFVYSWPTDTLSLLKDVNAGVWSGVAYEIREDEGTQSPLETLDRKRGSCRDFATLFAETVRSLGFGARVVSGYLHDPGLGLEGSAGPGSTHAWAEVYVPGAGWITFDPTNQSVGGANLIPVAVARDVKQIMPVSGSYVGSVDAFSAMTVEVSVGSVPSG</sequence>
<proteinExistence type="predicted"/>
<comment type="caution">
    <text evidence="2">The sequence shown here is derived from an EMBL/GenBank/DDBJ whole genome shotgun (WGS) entry which is preliminary data.</text>
</comment>
<dbReference type="PANTHER" id="PTHR33490:SF1">
    <property type="entry name" value="SLL1233 PROTEIN"/>
    <property type="match status" value="1"/>
</dbReference>
<dbReference type="Gene3D" id="3.10.620.30">
    <property type="match status" value="1"/>
</dbReference>
<dbReference type="InterPro" id="IPR038765">
    <property type="entry name" value="Papain-like_cys_pep_sf"/>
</dbReference>
<dbReference type="Pfam" id="PF01841">
    <property type="entry name" value="Transglut_core"/>
    <property type="match status" value="1"/>
</dbReference>